<dbReference type="EMBL" id="JARPWY010000002">
    <property type="protein sequence ID" value="MDT2512900.1"/>
    <property type="molecule type" value="Genomic_DNA"/>
</dbReference>
<protein>
    <submittedName>
        <fullName evidence="1">DUF6075 family protein</fullName>
    </submittedName>
</protein>
<name>A0ABD5F3T0_ENTAV</name>
<dbReference type="AlphaFoldDB" id="A0ABD5F3T0"/>
<proteinExistence type="predicted"/>
<comment type="caution">
    <text evidence="1">The sequence shown here is derived from an EMBL/GenBank/DDBJ whole genome shotgun (WGS) entry which is preliminary data.</text>
</comment>
<organism evidence="1 2">
    <name type="scientific">Enterococcus avium</name>
    <name type="common">Streptococcus avium</name>
    <dbReference type="NCBI Taxonomy" id="33945"/>
    <lineage>
        <taxon>Bacteria</taxon>
        <taxon>Bacillati</taxon>
        <taxon>Bacillota</taxon>
        <taxon>Bacilli</taxon>
        <taxon>Lactobacillales</taxon>
        <taxon>Enterococcaceae</taxon>
        <taxon>Enterococcus</taxon>
    </lineage>
</organism>
<reference evidence="1 2" key="1">
    <citation type="submission" date="2023-03" db="EMBL/GenBank/DDBJ databases">
        <authorList>
            <person name="Shen W."/>
            <person name="Cai J."/>
        </authorList>
    </citation>
    <scope>NUCLEOTIDE SEQUENCE [LARGE SCALE GENOMIC DNA]</scope>
    <source>
        <strain evidence="1 2">Y2</strain>
    </source>
</reference>
<dbReference type="Proteomes" id="UP001264335">
    <property type="component" value="Unassembled WGS sequence"/>
</dbReference>
<evidence type="ECO:0000313" key="2">
    <source>
        <dbReference type="Proteomes" id="UP001264335"/>
    </source>
</evidence>
<dbReference type="RefSeq" id="WP_118368267.1">
    <property type="nucleotide sequence ID" value="NZ_CABGUH010000035.1"/>
</dbReference>
<evidence type="ECO:0000313" key="1">
    <source>
        <dbReference type="EMBL" id="MDT2512900.1"/>
    </source>
</evidence>
<accession>A0ABD5F3T0</accession>
<gene>
    <name evidence="1" type="ORF">P7D79_01515</name>
</gene>
<dbReference type="InterPro" id="IPR045721">
    <property type="entry name" value="DUF6075"/>
</dbReference>
<dbReference type="Pfam" id="PF19552">
    <property type="entry name" value="DUF6075"/>
    <property type="match status" value="1"/>
</dbReference>
<sequence>MEEYFMNKDHSDRFLLLANELKFANFEDSEWRTAIFLISSSEKLFMNRKSLIDFEDRSIHAEKWFRNPYSSGEKRLLALAYNLFTALDYYEFSNGERYYISPFEIFAYLDSDYREVATNAIKFRFLVS</sequence>